<sequence length="114" mass="13238">MTRGGQYYYSQTCLEKERPLNMIKAENLFGFEKLVLPMAFCCNQRLEKRDQATTPPPPHARHRHGRGAHQMHQRKHHQPPCDGRHLLCAGELLCRLPWVCWVLALLGLPPRFLS</sequence>
<protein>
    <submittedName>
        <fullName evidence="2">Uncharacterized protein</fullName>
    </submittedName>
</protein>
<evidence type="ECO:0000256" key="1">
    <source>
        <dbReference type="SAM" id="MobiDB-lite"/>
    </source>
</evidence>
<proteinExistence type="predicted"/>
<organism evidence="2">
    <name type="scientific">Heterosigma akashiwo</name>
    <name type="common">Chromophytic alga</name>
    <name type="synonym">Heterosigma carterae</name>
    <dbReference type="NCBI Taxonomy" id="2829"/>
    <lineage>
        <taxon>Eukaryota</taxon>
        <taxon>Sar</taxon>
        <taxon>Stramenopiles</taxon>
        <taxon>Ochrophyta</taxon>
        <taxon>Raphidophyceae</taxon>
        <taxon>Chattonellales</taxon>
        <taxon>Chattonellaceae</taxon>
        <taxon>Heterosigma</taxon>
    </lineage>
</organism>
<dbReference type="EMBL" id="HBIU01049121">
    <property type="protein sequence ID" value="CAE0643000.1"/>
    <property type="molecule type" value="Transcribed_RNA"/>
</dbReference>
<evidence type="ECO:0000313" key="2">
    <source>
        <dbReference type="EMBL" id="CAE0643000.1"/>
    </source>
</evidence>
<accession>A0A6S9K5R1</accession>
<reference evidence="2" key="1">
    <citation type="submission" date="2021-01" db="EMBL/GenBank/DDBJ databases">
        <authorList>
            <person name="Corre E."/>
            <person name="Pelletier E."/>
            <person name="Niang G."/>
            <person name="Scheremetjew M."/>
            <person name="Finn R."/>
            <person name="Kale V."/>
            <person name="Holt S."/>
            <person name="Cochrane G."/>
            <person name="Meng A."/>
            <person name="Brown T."/>
            <person name="Cohen L."/>
        </authorList>
    </citation>
    <scope>NUCLEOTIDE SEQUENCE</scope>
    <source>
        <strain evidence="2">CCMP3107</strain>
    </source>
</reference>
<dbReference type="AlphaFoldDB" id="A0A6S9K5R1"/>
<feature type="region of interest" description="Disordered" evidence="1">
    <location>
        <begin position="49"/>
        <end position="77"/>
    </location>
</feature>
<name>A0A6S9K5R1_HETAK</name>
<gene>
    <name evidence="2" type="ORF">HAKA00212_LOCUS21854</name>
</gene>
<feature type="compositionally biased region" description="Basic residues" evidence="1">
    <location>
        <begin position="59"/>
        <end position="77"/>
    </location>
</feature>